<keyword evidence="2" id="KW-1185">Reference proteome</keyword>
<dbReference type="WBParaSite" id="GPUH_0000548401-mRNA-1">
    <property type="protein sequence ID" value="GPUH_0000548401-mRNA-1"/>
    <property type="gene ID" value="GPUH_0000548401"/>
</dbReference>
<sequence>MFTDCSTVAQAATLMQRDDKSKDAYYAISYTSRIFAESDRRWPVIDMAQEQNNDPELRPIIDFYNNEAIPELQDPKETELLLANLDSYYLDGRGCLQWIRQRHPKGD</sequence>
<name>A0A183D9T6_9BILA</name>
<reference evidence="3" key="1">
    <citation type="submission" date="2016-06" db="UniProtKB">
        <authorList>
            <consortium name="WormBaseParasite"/>
        </authorList>
    </citation>
    <scope>IDENTIFICATION</scope>
</reference>
<protein>
    <submittedName>
        <fullName evidence="3">Terminase large subunit</fullName>
    </submittedName>
</protein>
<dbReference type="Proteomes" id="UP000271098">
    <property type="component" value="Unassembled WGS sequence"/>
</dbReference>
<dbReference type="AlphaFoldDB" id="A0A183D9T6"/>
<evidence type="ECO:0000313" key="3">
    <source>
        <dbReference type="WBParaSite" id="GPUH_0000548401-mRNA-1"/>
    </source>
</evidence>
<evidence type="ECO:0000313" key="2">
    <source>
        <dbReference type="Proteomes" id="UP000271098"/>
    </source>
</evidence>
<organism evidence="3">
    <name type="scientific">Gongylonema pulchrum</name>
    <dbReference type="NCBI Taxonomy" id="637853"/>
    <lineage>
        <taxon>Eukaryota</taxon>
        <taxon>Metazoa</taxon>
        <taxon>Ecdysozoa</taxon>
        <taxon>Nematoda</taxon>
        <taxon>Chromadorea</taxon>
        <taxon>Rhabditida</taxon>
        <taxon>Spirurina</taxon>
        <taxon>Spiruromorpha</taxon>
        <taxon>Spiruroidea</taxon>
        <taxon>Gongylonematidae</taxon>
        <taxon>Gongylonema</taxon>
    </lineage>
</organism>
<evidence type="ECO:0000313" key="1">
    <source>
        <dbReference type="EMBL" id="VDK50983.1"/>
    </source>
</evidence>
<accession>A0A183D9T6</accession>
<proteinExistence type="predicted"/>
<gene>
    <name evidence="1" type="ORF">GPUH_LOCUS5478</name>
</gene>
<reference evidence="1 2" key="2">
    <citation type="submission" date="2018-11" db="EMBL/GenBank/DDBJ databases">
        <authorList>
            <consortium name="Pathogen Informatics"/>
        </authorList>
    </citation>
    <scope>NUCLEOTIDE SEQUENCE [LARGE SCALE GENOMIC DNA]</scope>
</reference>
<dbReference type="EMBL" id="UYRT01011723">
    <property type="protein sequence ID" value="VDK50983.1"/>
    <property type="molecule type" value="Genomic_DNA"/>
</dbReference>